<keyword evidence="3" id="KW-1185">Reference proteome</keyword>
<evidence type="ECO:0000313" key="3">
    <source>
        <dbReference type="Proteomes" id="UP001416858"/>
    </source>
</evidence>
<sequence length="179" mass="19475">MSNPYTPSSLTDFSDSTSPQKKFSHSAVLIASYALGMVVGLCISVAFFEWFHEGLVRLDIVARKVVRQLSRPSFSIPCFLAGFLLTMSWRHVRRRWRGPYRSTVTTRLVSGCVFVCAFFATGNLVKYPLFAAIGSGSVDLIIVPLALIAATLAAIELEAALCQPAAKGDEPVDAFGVPR</sequence>
<name>A0ABP9VHC9_9BACT</name>
<accession>A0ABP9VHC9</accession>
<keyword evidence="1" id="KW-0472">Membrane</keyword>
<proteinExistence type="predicted"/>
<comment type="caution">
    <text evidence="2">The sequence shown here is derived from an EMBL/GenBank/DDBJ whole genome shotgun (WGS) entry which is preliminary data.</text>
</comment>
<organism evidence="2 3">
    <name type="scientific">Novipirellula caenicola</name>
    <dbReference type="NCBI Taxonomy" id="1536901"/>
    <lineage>
        <taxon>Bacteria</taxon>
        <taxon>Pseudomonadati</taxon>
        <taxon>Planctomycetota</taxon>
        <taxon>Planctomycetia</taxon>
        <taxon>Pirellulales</taxon>
        <taxon>Pirellulaceae</taxon>
        <taxon>Novipirellula</taxon>
    </lineage>
</organism>
<keyword evidence="1" id="KW-1133">Transmembrane helix</keyword>
<keyword evidence="1" id="KW-0812">Transmembrane</keyword>
<evidence type="ECO:0000313" key="2">
    <source>
        <dbReference type="EMBL" id="GAA5504615.1"/>
    </source>
</evidence>
<gene>
    <name evidence="2" type="ORF">Rcae01_00054</name>
</gene>
<feature type="transmembrane region" description="Helical" evidence="1">
    <location>
        <begin position="74"/>
        <end position="92"/>
    </location>
</feature>
<evidence type="ECO:0008006" key="4">
    <source>
        <dbReference type="Google" id="ProtNLM"/>
    </source>
</evidence>
<evidence type="ECO:0000256" key="1">
    <source>
        <dbReference type="SAM" id="Phobius"/>
    </source>
</evidence>
<dbReference type="Proteomes" id="UP001416858">
    <property type="component" value="Unassembled WGS sequence"/>
</dbReference>
<feature type="transmembrane region" description="Helical" evidence="1">
    <location>
        <begin position="104"/>
        <end position="125"/>
    </location>
</feature>
<feature type="transmembrane region" description="Helical" evidence="1">
    <location>
        <begin position="27"/>
        <end position="48"/>
    </location>
</feature>
<feature type="transmembrane region" description="Helical" evidence="1">
    <location>
        <begin position="131"/>
        <end position="155"/>
    </location>
</feature>
<protein>
    <recommendedName>
        <fullName evidence="4">DUF2975 domain-containing protein</fullName>
    </recommendedName>
</protein>
<reference evidence="2 3" key="1">
    <citation type="submission" date="2024-02" db="EMBL/GenBank/DDBJ databases">
        <title>Rhodopirellula caenicola NBRC 110016.</title>
        <authorList>
            <person name="Ichikawa N."/>
            <person name="Katano-Makiyama Y."/>
            <person name="Hidaka K."/>
        </authorList>
    </citation>
    <scope>NUCLEOTIDE SEQUENCE [LARGE SCALE GENOMIC DNA]</scope>
    <source>
        <strain evidence="2 3">NBRC 110016</strain>
    </source>
</reference>
<dbReference type="EMBL" id="BAABRO010000001">
    <property type="protein sequence ID" value="GAA5504615.1"/>
    <property type="molecule type" value="Genomic_DNA"/>
</dbReference>